<name>A0A4V6A5W9_STECR</name>
<dbReference type="EMBL" id="AZBU02000002">
    <property type="protein sequence ID" value="TKR92135.1"/>
    <property type="molecule type" value="Genomic_DNA"/>
</dbReference>
<reference evidence="1" key="1">
    <citation type="submission" date="2013-11" db="EMBL/GenBank/DDBJ databases">
        <authorList>
            <person name="Sternberg P."/>
            <person name="Dillman A."/>
            <person name="Macchietto M."/>
        </authorList>
    </citation>
    <scope>NUCLEOTIDE SEQUENCE</scope>
    <source>
        <strain evidence="1">ALL</strain>
    </source>
</reference>
<protein>
    <submittedName>
        <fullName evidence="1">Uncharacterized protein</fullName>
    </submittedName>
</protein>
<reference evidence="1" key="2">
    <citation type="journal article" date="2015" name="Genome Biol.">
        <title>Comparative genomics of Steinernema reveals deeply conserved gene regulatory networks.</title>
        <authorList>
            <person name="Dillman A.R."/>
            <person name="Macchietto M."/>
            <person name="Porter C.F."/>
            <person name="Rogers A."/>
            <person name="Williams B."/>
            <person name="Antoshechkin I."/>
            <person name="Lee M.M."/>
            <person name="Goodwin Z."/>
            <person name="Lu X."/>
            <person name="Lewis E.E."/>
            <person name="Goodrich-Blair H."/>
            <person name="Stock S.P."/>
            <person name="Adams B.J."/>
            <person name="Sternberg P.W."/>
            <person name="Mortazavi A."/>
        </authorList>
    </citation>
    <scope>NUCLEOTIDE SEQUENCE [LARGE SCALE GENOMIC DNA]</scope>
    <source>
        <strain evidence="1">ALL</strain>
    </source>
</reference>
<sequence>METRERRIPTDINRTQVRQQRQNHVWIRCLRVACIVRIETETKTDQKKTKTDVGKQLVTRRRHDITIEQIEDKKDEA</sequence>
<gene>
    <name evidence="1" type="ORF">L596_006847</name>
</gene>
<comment type="caution">
    <text evidence="1">The sequence shown here is derived from an EMBL/GenBank/DDBJ whole genome shotgun (WGS) entry which is preliminary data.</text>
</comment>
<accession>A0A4V6A5W9</accession>
<reference evidence="1" key="3">
    <citation type="journal article" date="2019" name="G3 (Bethesda)">
        <title>Hybrid Assembly of the Genome of the Entomopathogenic Nematode Steinernema carpocapsae Identifies the X-Chromosome.</title>
        <authorList>
            <person name="Serra L."/>
            <person name="Macchietto M."/>
            <person name="Macias-Munoz A."/>
            <person name="McGill C.J."/>
            <person name="Rodriguez I.M."/>
            <person name="Rodriguez B."/>
            <person name="Murad R."/>
            <person name="Mortazavi A."/>
        </authorList>
    </citation>
    <scope>NUCLEOTIDE SEQUENCE</scope>
    <source>
        <strain evidence="1">ALL</strain>
    </source>
</reference>
<organism evidence="1">
    <name type="scientific">Steinernema carpocapsae</name>
    <name type="common">Entomopathogenic nematode</name>
    <dbReference type="NCBI Taxonomy" id="34508"/>
    <lineage>
        <taxon>Eukaryota</taxon>
        <taxon>Metazoa</taxon>
        <taxon>Ecdysozoa</taxon>
        <taxon>Nematoda</taxon>
        <taxon>Chromadorea</taxon>
        <taxon>Rhabditida</taxon>
        <taxon>Tylenchina</taxon>
        <taxon>Panagrolaimomorpha</taxon>
        <taxon>Strongyloidoidea</taxon>
        <taxon>Steinernematidae</taxon>
        <taxon>Steinernema</taxon>
    </lineage>
</organism>
<evidence type="ECO:0000313" key="1">
    <source>
        <dbReference type="EMBL" id="TKR92135.1"/>
    </source>
</evidence>
<proteinExistence type="predicted"/>
<dbReference type="AlphaFoldDB" id="A0A4V6A5W9"/>